<keyword evidence="10" id="KW-1185">Reference proteome</keyword>
<evidence type="ECO:0000256" key="5">
    <source>
        <dbReference type="ARBA" id="ARBA00022989"/>
    </source>
</evidence>
<accession>A0A1H1Z789</accession>
<sequence length="594" mass="65172">MIKAFRAVWLIISTSVRVDPLRSVLCLAESAGVAMAVLRPMFLAWMITGAGHRDLQRIVLGAALFVASIAADKALCMIGVNARIRQLEKVSHTFQARVAEITARIPTLDHLESPQYLDQSQLLRERSGTLGVALNTLLNTLNDVVRVGGTLILAAAADRRVLLIAVAGIPLLISTRWFVRWQAAAENSSAQPGRLTAHLLGLASDPSAGAEIMVFDRGTVLRRHLHQAALRWRRPFTELARRTAAVESACHVLYFMIAGVVLAWLVADVLNGLLAVGSFVLALLLVNRIQSGNQDLLEATGNLIDMIRTTMRLLWLLDYRQQVSSADSGQQHPPRTFRSGITLDRVSYRYSADRRPAVDEVSLRLPAGTVVAVVGENGAGKTTLVKLLTGMYRPTDGLILIDDVDLAQLDTSAWRCRISAAFQDYLQPQFLASEAIGLGDPRYLDDRRRLRSAARRGTAETVIDQLPAGLDTQLGAQWPDGVDLSGGQWQRIALARGMMRDDPLLLVLDEPTAALDAATENDLFERYAEAARSGSRTGMITLLITHRFSTVAAADLIIVLDHGRLIEVGTHRQLLRSGGHYAELYRLQSKGYRR</sequence>
<keyword evidence="4 9" id="KW-0067">ATP-binding</keyword>
<feature type="transmembrane region" description="Helical" evidence="7">
    <location>
        <begin position="21"/>
        <end position="46"/>
    </location>
</feature>
<dbReference type="InterPro" id="IPR003593">
    <property type="entry name" value="AAA+_ATPase"/>
</dbReference>
<feature type="transmembrane region" description="Helical" evidence="7">
    <location>
        <begin position="58"/>
        <end position="80"/>
    </location>
</feature>
<dbReference type="Gene3D" id="1.20.1560.10">
    <property type="entry name" value="ABC transporter type 1, transmembrane domain"/>
    <property type="match status" value="1"/>
</dbReference>
<dbReference type="PANTHER" id="PTHR43394:SF1">
    <property type="entry name" value="ATP-BINDING CASSETTE SUB-FAMILY B MEMBER 10, MITOCHONDRIAL"/>
    <property type="match status" value="1"/>
</dbReference>
<keyword evidence="3" id="KW-0547">Nucleotide-binding</keyword>
<dbReference type="InterPro" id="IPR003439">
    <property type="entry name" value="ABC_transporter-like_ATP-bd"/>
</dbReference>
<dbReference type="AlphaFoldDB" id="A0A1H1Z789"/>
<dbReference type="STRING" id="630515.SAMN04489812_5021"/>
<dbReference type="InterPro" id="IPR027417">
    <property type="entry name" value="P-loop_NTPase"/>
</dbReference>
<dbReference type="InterPro" id="IPR039421">
    <property type="entry name" value="Type_1_exporter"/>
</dbReference>
<keyword evidence="6 7" id="KW-0472">Membrane</keyword>
<dbReference type="GO" id="GO:0005524">
    <property type="term" value="F:ATP binding"/>
    <property type="evidence" value="ECO:0007669"/>
    <property type="project" value="UniProtKB-KW"/>
</dbReference>
<dbReference type="PROSITE" id="PS50893">
    <property type="entry name" value="ABC_TRANSPORTER_2"/>
    <property type="match status" value="1"/>
</dbReference>
<evidence type="ECO:0000256" key="6">
    <source>
        <dbReference type="ARBA" id="ARBA00023136"/>
    </source>
</evidence>
<dbReference type="PROSITE" id="PS00211">
    <property type="entry name" value="ABC_TRANSPORTER_1"/>
    <property type="match status" value="1"/>
</dbReference>
<dbReference type="SMART" id="SM00382">
    <property type="entry name" value="AAA"/>
    <property type="match status" value="1"/>
</dbReference>
<dbReference type="GO" id="GO:0005886">
    <property type="term" value="C:plasma membrane"/>
    <property type="evidence" value="ECO:0007669"/>
    <property type="project" value="UniProtKB-SubCell"/>
</dbReference>
<dbReference type="GO" id="GO:0016887">
    <property type="term" value="F:ATP hydrolysis activity"/>
    <property type="evidence" value="ECO:0007669"/>
    <property type="project" value="InterPro"/>
</dbReference>
<organism evidence="9 10">
    <name type="scientific">Microlunatus soli</name>
    <dbReference type="NCBI Taxonomy" id="630515"/>
    <lineage>
        <taxon>Bacteria</taxon>
        <taxon>Bacillati</taxon>
        <taxon>Actinomycetota</taxon>
        <taxon>Actinomycetes</taxon>
        <taxon>Propionibacteriales</taxon>
        <taxon>Propionibacteriaceae</taxon>
        <taxon>Microlunatus</taxon>
    </lineage>
</organism>
<name>A0A1H1Z789_9ACTN</name>
<gene>
    <name evidence="9" type="ORF">SAMN04489812_5021</name>
</gene>
<keyword evidence="2 7" id="KW-0812">Transmembrane</keyword>
<dbReference type="Proteomes" id="UP000199103">
    <property type="component" value="Chromosome I"/>
</dbReference>
<reference evidence="9 10" key="1">
    <citation type="submission" date="2016-10" db="EMBL/GenBank/DDBJ databases">
        <authorList>
            <person name="de Groot N.N."/>
        </authorList>
    </citation>
    <scope>NUCLEOTIDE SEQUENCE [LARGE SCALE GENOMIC DNA]</scope>
    <source>
        <strain evidence="9 10">DSM 21800</strain>
    </source>
</reference>
<evidence type="ECO:0000259" key="8">
    <source>
        <dbReference type="PROSITE" id="PS50893"/>
    </source>
</evidence>
<evidence type="ECO:0000313" key="10">
    <source>
        <dbReference type="Proteomes" id="UP000199103"/>
    </source>
</evidence>
<dbReference type="EMBL" id="LT629772">
    <property type="protein sequence ID" value="SDT29429.1"/>
    <property type="molecule type" value="Genomic_DNA"/>
</dbReference>
<dbReference type="Pfam" id="PF00005">
    <property type="entry name" value="ABC_tran"/>
    <property type="match status" value="1"/>
</dbReference>
<keyword evidence="5 7" id="KW-1133">Transmembrane helix</keyword>
<dbReference type="PANTHER" id="PTHR43394">
    <property type="entry name" value="ATP-DEPENDENT PERMEASE MDL1, MITOCHONDRIAL"/>
    <property type="match status" value="1"/>
</dbReference>
<protein>
    <submittedName>
        <fullName evidence="9">ATP-binding cassette, subfamily B</fullName>
    </submittedName>
</protein>
<dbReference type="SUPFAM" id="SSF52540">
    <property type="entry name" value="P-loop containing nucleoside triphosphate hydrolases"/>
    <property type="match status" value="1"/>
</dbReference>
<comment type="subcellular location">
    <subcellularLocation>
        <location evidence="1">Cell membrane</location>
        <topology evidence="1">Multi-pass membrane protein</topology>
    </subcellularLocation>
</comment>
<dbReference type="GO" id="GO:0015421">
    <property type="term" value="F:ABC-type oligopeptide transporter activity"/>
    <property type="evidence" value="ECO:0007669"/>
    <property type="project" value="TreeGrafter"/>
</dbReference>
<dbReference type="Gene3D" id="3.40.50.300">
    <property type="entry name" value="P-loop containing nucleotide triphosphate hydrolases"/>
    <property type="match status" value="1"/>
</dbReference>
<evidence type="ECO:0000256" key="1">
    <source>
        <dbReference type="ARBA" id="ARBA00004651"/>
    </source>
</evidence>
<feature type="transmembrane region" description="Helical" evidence="7">
    <location>
        <begin position="253"/>
        <end position="286"/>
    </location>
</feature>
<dbReference type="InterPro" id="IPR036640">
    <property type="entry name" value="ABC1_TM_sf"/>
</dbReference>
<evidence type="ECO:0000256" key="3">
    <source>
        <dbReference type="ARBA" id="ARBA00022741"/>
    </source>
</evidence>
<evidence type="ECO:0000313" key="9">
    <source>
        <dbReference type="EMBL" id="SDT29429.1"/>
    </source>
</evidence>
<dbReference type="InterPro" id="IPR017871">
    <property type="entry name" value="ABC_transporter-like_CS"/>
</dbReference>
<dbReference type="RefSeq" id="WP_231920031.1">
    <property type="nucleotide sequence ID" value="NZ_LT629772.1"/>
</dbReference>
<evidence type="ECO:0000256" key="2">
    <source>
        <dbReference type="ARBA" id="ARBA00022692"/>
    </source>
</evidence>
<dbReference type="SUPFAM" id="SSF90123">
    <property type="entry name" value="ABC transporter transmembrane region"/>
    <property type="match status" value="1"/>
</dbReference>
<evidence type="ECO:0000256" key="4">
    <source>
        <dbReference type="ARBA" id="ARBA00022840"/>
    </source>
</evidence>
<evidence type="ECO:0000256" key="7">
    <source>
        <dbReference type="SAM" id="Phobius"/>
    </source>
</evidence>
<dbReference type="CDD" id="cd03228">
    <property type="entry name" value="ABCC_MRP_Like"/>
    <property type="match status" value="1"/>
</dbReference>
<feature type="domain" description="ABC transporter" evidence="8">
    <location>
        <begin position="341"/>
        <end position="587"/>
    </location>
</feature>
<proteinExistence type="predicted"/>